<evidence type="ECO:0000256" key="2">
    <source>
        <dbReference type="SAM" id="SignalP"/>
    </source>
</evidence>
<keyword evidence="4" id="KW-1185">Reference proteome</keyword>
<name>A0A813R6S9_ADIRI</name>
<proteinExistence type="predicted"/>
<organism evidence="3 4">
    <name type="scientific">Adineta ricciae</name>
    <name type="common">Rotifer</name>
    <dbReference type="NCBI Taxonomy" id="249248"/>
    <lineage>
        <taxon>Eukaryota</taxon>
        <taxon>Metazoa</taxon>
        <taxon>Spiralia</taxon>
        <taxon>Gnathifera</taxon>
        <taxon>Rotifera</taxon>
        <taxon>Eurotatoria</taxon>
        <taxon>Bdelloidea</taxon>
        <taxon>Adinetida</taxon>
        <taxon>Adinetidae</taxon>
        <taxon>Adineta</taxon>
    </lineage>
</organism>
<feature type="compositionally biased region" description="Polar residues" evidence="1">
    <location>
        <begin position="81"/>
        <end position="92"/>
    </location>
</feature>
<dbReference type="InterPro" id="IPR036691">
    <property type="entry name" value="Endo/exonu/phosph_ase_sf"/>
</dbReference>
<dbReference type="EMBL" id="CAJNOR010000060">
    <property type="protein sequence ID" value="CAF0779118.1"/>
    <property type="molecule type" value="Genomic_DNA"/>
</dbReference>
<feature type="region of interest" description="Disordered" evidence="1">
    <location>
        <begin position="34"/>
        <end position="61"/>
    </location>
</feature>
<feature type="region of interest" description="Disordered" evidence="1">
    <location>
        <begin position="189"/>
        <end position="209"/>
    </location>
</feature>
<gene>
    <name evidence="3" type="ORF">XAT740_LOCUS1870</name>
</gene>
<accession>A0A813R6S9</accession>
<dbReference type="AlphaFoldDB" id="A0A813R6S9"/>
<keyword evidence="2" id="KW-0732">Signal</keyword>
<reference evidence="3" key="1">
    <citation type="submission" date="2021-02" db="EMBL/GenBank/DDBJ databases">
        <authorList>
            <person name="Nowell W R."/>
        </authorList>
    </citation>
    <scope>NUCLEOTIDE SEQUENCE</scope>
</reference>
<evidence type="ECO:0008006" key="5">
    <source>
        <dbReference type="Google" id="ProtNLM"/>
    </source>
</evidence>
<sequence length="1059" mass="121208">MFLVINITLLLFSHCSISSSRSYTLTNRQHYYHHSSRQSDSNHYVNPSSSRSAQPKPNNEDALEHFDRQSNIHFHYRPDHQSNCAHAPSASNLRPADSPSLTRRTRDDSDDNDGFTTVSKSKKHKPINSTSHNNDFISDSNQQSRNYQNLHLSDSPDPTYSNTPPQQRHHHRYPTRYQVNHGVQQRSSVNNTVNTNDSHQGPPPRYQQQQYSISTSATRYAQTRYPFSPFIIRFNSGSIKEKQIAEEIVQHFKNNDQFDLQLTNVRLSTKNCTNQEYDCLIFAKNADSFCALFSQSKWPQAIGGERFTFLTTPSFPAQLALVVKNVDLRINLYDFTEELMDKYVGIHKVIRLKNKFQNDIKLVKLELLSTTLREELLRERRIKVNSMVFDIDEYLSPADVLICSKCCGIGHFKKQCKETNETCKTCGVSCPDLRQHVCSQVVKCIHCGEAHLSNSRRCPIVKDFRAALTKNILLTNRSTNTSSYNSNLNHDPTHYPLLPPPPPGTSFPATYPPAHQKFDELLSGINEMKGMLGELCSKQNEFENFMKDKIKKDELIANKIEQLIESGKATKDSNDYNSNIIVKFVLPTLDLISQFLYHANLKSTNDVDPDFKLQIELKRKIIDRIISGVYASDSRTWSWDDLSPLITSNCALFGDFNVDLNQDKTNGEILLSWADNHALSPFLPESYTSLRSHRTIDYAISSGFSVDIQTYELGTSSDHKPIICHVPHIFEEIAYGKNVHWKVFQCFTSYVFSFWERQWNLNQLDAIYNDYTTFLNLLTARCTTLFPLEKYRIAISPVLRSYMSLTRALSFKARKSGDLSLHNTVKTKRHMKSSDSSLHGFINPSNQEVVKDSQLMCELAADYYENLFQEPEVIHPHPYTDSPPAPDWDNEDEMIPLSNFNERGLLPDSQSGFRSQFRLQTRVLLFFDQILSLMSNGCPVTSVFVDFKSAFDALCFMFADDLAAVLAGSIGMKYSNQCLDLEKKLKLFFDDLEFYSILSVQPLNYNKTQAIFSARAVGNPKFNLSCGEHPIIWKDLSLSAFQQRIRILCAKRKVTRGSL</sequence>
<dbReference type="SUPFAM" id="SSF56219">
    <property type="entry name" value="DNase I-like"/>
    <property type="match status" value="1"/>
</dbReference>
<feature type="region of interest" description="Disordered" evidence="1">
    <location>
        <begin position="78"/>
        <end position="171"/>
    </location>
</feature>
<evidence type="ECO:0000256" key="1">
    <source>
        <dbReference type="SAM" id="MobiDB-lite"/>
    </source>
</evidence>
<feature type="compositionally biased region" description="Polar residues" evidence="1">
    <location>
        <begin position="38"/>
        <end position="57"/>
    </location>
</feature>
<feature type="signal peptide" evidence="2">
    <location>
        <begin position="1"/>
        <end position="22"/>
    </location>
</feature>
<evidence type="ECO:0000313" key="3">
    <source>
        <dbReference type="EMBL" id="CAF0779118.1"/>
    </source>
</evidence>
<feature type="compositionally biased region" description="Polar residues" evidence="1">
    <location>
        <begin position="127"/>
        <end position="166"/>
    </location>
</feature>
<comment type="caution">
    <text evidence="3">The sequence shown here is derived from an EMBL/GenBank/DDBJ whole genome shotgun (WGS) entry which is preliminary data.</text>
</comment>
<feature type="chain" id="PRO_5032581127" description="CCHC-type domain-containing protein" evidence="2">
    <location>
        <begin position="23"/>
        <end position="1059"/>
    </location>
</feature>
<protein>
    <recommendedName>
        <fullName evidence="5">CCHC-type domain-containing protein</fullName>
    </recommendedName>
</protein>
<evidence type="ECO:0000313" key="4">
    <source>
        <dbReference type="Proteomes" id="UP000663828"/>
    </source>
</evidence>
<dbReference type="Proteomes" id="UP000663828">
    <property type="component" value="Unassembled WGS sequence"/>
</dbReference>